<keyword evidence="3" id="KW-1185">Reference proteome</keyword>
<evidence type="ECO:0000256" key="1">
    <source>
        <dbReference type="SAM" id="Phobius"/>
    </source>
</evidence>
<feature type="transmembrane region" description="Helical" evidence="1">
    <location>
        <begin position="81"/>
        <end position="101"/>
    </location>
</feature>
<keyword evidence="1" id="KW-0472">Membrane</keyword>
<evidence type="ECO:0000313" key="2">
    <source>
        <dbReference type="EMBL" id="KAK9500433.1"/>
    </source>
</evidence>
<feature type="transmembrane region" description="Helical" evidence="1">
    <location>
        <begin position="113"/>
        <end position="135"/>
    </location>
</feature>
<keyword evidence="1" id="KW-0812">Transmembrane</keyword>
<name>A0AAW1CUC8_9HEMI</name>
<keyword evidence="1" id="KW-1133">Transmembrane helix</keyword>
<reference evidence="2 3" key="1">
    <citation type="submission" date="2022-12" db="EMBL/GenBank/DDBJ databases">
        <title>Chromosome-level genome assembly of true bugs.</title>
        <authorList>
            <person name="Ma L."/>
            <person name="Li H."/>
        </authorList>
    </citation>
    <scope>NUCLEOTIDE SEQUENCE [LARGE SCALE GENOMIC DNA]</scope>
    <source>
        <strain evidence="2">Lab_2022b</strain>
    </source>
</reference>
<dbReference type="Proteomes" id="UP001461498">
    <property type="component" value="Unassembled WGS sequence"/>
</dbReference>
<organism evidence="2 3">
    <name type="scientific">Rhynocoris fuscipes</name>
    <dbReference type="NCBI Taxonomy" id="488301"/>
    <lineage>
        <taxon>Eukaryota</taxon>
        <taxon>Metazoa</taxon>
        <taxon>Ecdysozoa</taxon>
        <taxon>Arthropoda</taxon>
        <taxon>Hexapoda</taxon>
        <taxon>Insecta</taxon>
        <taxon>Pterygota</taxon>
        <taxon>Neoptera</taxon>
        <taxon>Paraneoptera</taxon>
        <taxon>Hemiptera</taxon>
        <taxon>Heteroptera</taxon>
        <taxon>Panheteroptera</taxon>
        <taxon>Cimicomorpha</taxon>
        <taxon>Reduviidae</taxon>
        <taxon>Harpactorinae</taxon>
        <taxon>Harpactorini</taxon>
        <taxon>Rhynocoris</taxon>
    </lineage>
</organism>
<proteinExistence type="predicted"/>
<protein>
    <submittedName>
        <fullName evidence="2">Uncharacterized protein</fullName>
    </submittedName>
</protein>
<feature type="transmembrane region" description="Helical" evidence="1">
    <location>
        <begin position="52"/>
        <end position="75"/>
    </location>
</feature>
<sequence length="139" mass="15161">MGSRRKVMDSESLTRIAAIILGAVSCCIAILAIANWAVVASDNSYKAKSSYFVIRMVAIITFTLIAGISILIGVFTEDGSLLLLGLFFVAPSLVILWLDSIENRTDSEPVESIIAFISFVIQFLLMPPAALYFMYITSL</sequence>
<comment type="caution">
    <text evidence="2">The sequence shown here is derived from an EMBL/GenBank/DDBJ whole genome shotgun (WGS) entry which is preliminary data.</text>
</comment>
<gene>
    <name evidence="2" type="ORF">O3M35_001698</name>
</gene>
<accession>A0AAW1CUC8</accession>
<feature type="transmembrane region" description="Helical" evidence="1">
    <location>
        <begin position="16"/>
        <end position="40"/>
    </location>
</feature>
<dbReference type="PROSITE" id="PS51257">
    <property type="entry name" value="PROKAR_LIPOPROTEIN"/>
    <property type="match status" value="1"/>
</dbReference>
<dbReference type="AlphaFoldDB" id="A0AAW1CUC8"/>
<evidence type="ECO:0000313" key="3">
    <source>
        <dbReference type="Proteomes" id="UP001461498"/>
    </source>
</evidence>
<dbReference type="EMBL" id="JAPXFL010000010">
    <property type="protein sequence ID" value="KAK9500433.1"/>
    <property type="molecule type" value="Genomic_DNA"/>
</dbReference>